<sequence length="271" mass="31246">MRKYLLASRAGIISAKRLSKSLGLLFHTNVHKIRPNSVIAFRYGNWETSNRILRDTETNSIRSIHRMSNKPNLWRLTGTDVIVPPYFSPTNYTSFNDFKDGERVLYFGRKKYHRAGTDIIPFSTGEDVPNGIDYVVPYMRVTREYRIHYLFGEIVKCFRKIDTGNTSDSLIRTTAFGWNFQRARFNSIKHNNKLLSTVKKAAEIVGCNFGGFDVGWSPPWNAWILFEVNSAPALNSETLKLYSERFKEVLNNGVHKSKENSFRGESINRES</sequence>
<organism evidence="1">
    <name type="scientific">marine sediment metagenome</name>
    <dbReference type="NCBI Taxonomy" id="412755"/>
    <lineage>
        <taxon>unclassified sequences</taxon>
        <taxon>metagenomes</taxon>
        <taxon>ecological metagenomes</taxon>
    </lineage>
</organism>
<gene>
    <name evidence="1" type="ORF">LCGC14_1154230</name>
</gene>
<dbReference type="AlphaFoldDB" id="A0A0F9Q044"/>
<protein>
    <recommendedName>
        <fullName evidence="2">ATP-grasp fold RimK-type domain-containing protein</fullName>
    </recommendedName>
</protein>
<dbReference type="EMBL" id="LAZR01005576">
    <property type="protein sequence ID" value="KKM98807.1"/>
    <property type="molecule type" value="Genomic_DNA"/>
</dbReference>
<name>A0A0F9Q044_9ZZZZ</name>
<reference evidence="1" key="1">
    <citation type="journal article" date="2015" name="Nature">
        <title>Complex archaea that bridge the gap between prokaryotes and eukaryotes.</title>
        <authorList>
            <person name="Spang A."/>
            <person name="Saw J.H."/>
            <person name="Jorgensen S.L."/>
            <person name="Zaremba-Niedzwiedzka K."/>
            <person name="Martijn J."/>
            <person name="Lind A.E."/>
            <person name="van Eijk R."/>
            <person name="Schleper C."/>
            <person name="Guy L."/>
            <person name="Ettema T.J."/>
        </authorList>
    </citation>
    <scope>NUCLEOTIDE SEQUENCE</scope>
</reference>
<dbReference type="Gene3D" id="3.30.470.20">
    <property type="entry name" value="ATP-grasp fold, B domain"/>
    <property type="match status" value="1"/>
</dbReference>
<evidence type="ECO:0000313" key="1">
    <source>
        <dbReference type="EMBL" id="KKM98807.1"/>
    </source>
</evidence>
<comment type="caution">
    <text evidence="1">The sequence shown here is derived from an EMBL/GenBank/DDBJ whole genome shotgun (WGS) entry which is preliminary data.</text>
</comment>
<evidence type="ECO:0008006" key="2">
    <source>
        <dbReference type="Google" id="ProtNLM"/>
    </source>
</evidence>
<accession>A0A0F9Q044</accession>
<proteinExistence type="predicted"/>
<dbReference type="SUPFAM" id="SSF56059">
    <property type="entry name" value="Glutathione synthetase ATP-binding domain-like"/>
    <property type="match status" value="1"/>
</dbReference>